<dbReference type="SUPFAM" id="SSF81321">
    <property type="entry name" value="Family A G protein-coupled receptor-like"/>
    <property type="match status" value="1"/>
</dbReference>
<evidence type="ECO:0000256" key="4">
    <source>
        <dbReference type="ARBA" id="ARBA00022692"/>
    </source>
</evidence>
<keyword evidence="5 13" id="KW-0681">Retinal protein</keyword>
<evidence type="ECO:0000256" key="12">
    <source>
        <dbReference type="ARBA" id="ARBA00023224"/>
    </source>
</evidence>
<evidence type="ECO:0000256" key="6">
    <source>
        <dbReference type="ARBA" id="ARBA00022989"/>
    </source>
</evidence>
<keyword evidence="8 13" id="KW-0297">G-protein coupled receptor</keyword>
<dbReference type="OMA" id="DWKTQTP"/>
<keyword evidence="7 13" id="KW-0157">Chromophore</keyword>
<feature type="transmembrane region" description="Helical" evidence="13">
    <location>
        <begin position="152"/>
        <end position="172"/>
    </location>
</feature>
<accession>A0A8C5BQF9</accession>
<dbReference type="GO" id="GO:0007602">
    <property type="term" value="P:phototransduction"/>
    <property type="evidence" value="ECO:0007669"/>
    <property type="project" value="UniProtKB-KW"/>
</dbReference>
<dbReference type="GO" id="GO:0007601">
    <property type="term" value="P:visual perception"/>
    <property type="evidence" value="ECO:0007669"/>
    <property type="project" value="InterPro"/>
</dbReference>
<protein>
    <submittedName>
        <fullName evidence="16">Teleost multiple tissue opsin b</fullName>
    </submittedName>
</protein>
<evidence type="ECO:0000256" key="14">
    <source>
        <dbReference type="SAM" id="MobiDB-lite"/>
    </source>
</evidence>
<evidence type="ECO:0000256" key="1">
    <source>
        <dbReference type="ARBA" id="ARBA00004141"/>
    </source>
</evidence>
<comment type="similarity">
    <text evidence="13">Belongs to the G-protein coupled receptor 1 family. Opsin subfamily.</text>
</comment>
<keyword evidence="9 13" id="KW-0472">Membrane</keyword>
<dbReference type="GeneTree" id="ENSGT01150000286935"/>
<dbReference type="InterPro" id="IPR001760">
    <property type="entry name" value="Opsin"/>
</dbReference>
<feature type="compositionally biased region" description="Polar residues" evidence="14">
    <location>
        <begin position="322"/>
        <end position="333"/>
    </location>
</feature>
<dbReference type="FunFam" id="1.20.1070.10:FF:000197">
    <property type="entry name" value="Teleost multiple tissue opsin 2b"/>
    <property type="match status" value="1"/>
</dbReference>
<keyword evidence="10" id="KW-1015">Disulfide bond</keyword>
<evidence type="ECO:0000256" key="10">
    <source>
        <dbReference type="ARBA" id="ARBA00023157"/>
    </source>
</evidence>
<dbReference type="PRINTS" id="PR00238">
    <property type="entry name" value="OPSIN"/>
</dbReference>
<feature type="transmembrane region" description="Helical" evidence="13">
    <location>
        <begin position="281"/>
        <end position="303"/>
    </location>
</feature>
<dbReference type="Gene3D" id="1.20.1070.10">
    <property type="entry name" value="Rhodopsin 7-helix transmembrane proteins"/>
    <property type="match status" value="1"/>
</dbReference>
<keyword evidence="3 13" id="KW-0716">Sensory transduction</keyword>
<dbReference type="OrthoDB" id="2101615at2759"/>
<dbReference type="Ensembl" id="ENSGMOT00000028429.1">
    <property type="protein sequence ID" value="ENSGMOP00000049230.1"/>
    <property type="gene ID" value="ENSGMOG00000030079.1"/>
</dbReference>
<dbReference type="PANTHER" id="PTHR24240">
    <property type="entry name" value="OPSIN"/>
    <property type="match status" value="1"/>
</dbReference>
<evidence type="ECO:0000259" key="15">
    <source>
        <dbReference type="PROSITE" id="PS50262"/>
    </source>
</evidence>
<evidence type="ECO:0000256" key="9">
    <source>
        <dbReference type="ARBA" id="ARBA00023136"/>
    </source>
</evidence>
<gene>
    <name evidence="16" type="primary">tmtopsb</name>
</gene>
<evidence type="ECO:0000256" key="3">
    <source>
        <dbReference type="ARBA" id="ARBA00022606"/>
    </source>
</evidence>
<keyword evidence="2 13" id="KW-0600">Photoreceptor protein</keyword>
<evidence type="ECO:0000256" key="11">
    <source>
        <dbReference type="ARBA" id="ARBA00023170"/>
    </source>
</evidence>
<dbReference type="PRINTS" id="PR00237">
    <property type="entry name" value="GPCRRHODOPSN"/>
</dbReference>
<dbReference type="GO" id="GO:0016020">
    <property type="term" value="C:membrane"/>
    <property type="evidence" value="ECO:0007669"/>
    <property type="project" value="UniProtKB-SubCell"/>
</dbReference>
<evidence type="ECO:0000313" key="16">
    <source>
        <dbReference type="Ensembl" id="ENSGMOP00000049230.1"/>
    </source>
</evidence>
<feature type="compositionally biased region" description="Basic and acidic residues" evidence="14">
    <location>
        <begin position="360"/>
        <end position="369"/>
    </location>
</feature>
<dbReference type="Pfam" id="PF00001">
    <property type="entry name" value="7tm_1"/>
    <property type="match status" value="1"/>
</dbReference>
<dbReference type="InterPro" id="IPR050125">
    <property type="entry name" value="GPCR_opsins"/>
</dbReference>
<feature type="transmembrane region" description="Helical" evidence="13">
    <location>
        <begin position="74"/>
        <end position="98"/>
    </location>
</feature>
<organism evidence="16 17">
    <name type="scientific">Gadus morhua</name>
    <name type="common">Atlantic cod</name>
    <dbReference type="NCBI Taxonomy" id="8049"/>
    <lineage>
        <taxon>Eukaryota</taxon>
        <taxon>Metazoa</taxon>
        <taxon>Chordata</taxon>
        <taxon>Craniata</taxon>
        <taxon>Vertebrata</taxon>
        <taxon>Euteleostomi</taxon>
        <taxon>Actinopterygii</taxon>
        <taxon>Neopterygii</taxon>
        <taxon>Teleostei</taxon>
        <taxon>Neoteleostei</taxon>
        <taxon>Acanthomorphata</taxon>
        <taxon>Zeiogadaria</taxon>
        <taxon>Gadariae</taxon>
        <taxon>Gadiformes</taxon>
        <taxon>Gadoidei</taxon>
        <taxon>Gadidae</taxon>
        <taxon>Gadus</taxon>
    </lineage>
</organism>
<reference evidence="16" key="2">
    <citation type="submission" date="2025-09" db="UniProtKB">
        <authorList>
            <consortium name="Ensembl"/>
        </authorList>
    </citation>
    <scope>IDENTIFICATION</scope>
</reference>
<feature type="transmembrane region" description="Helical" evidence="13">
    <location>
        <begin position="110"/>
        <end position="132"/>
    </location>
</feature>
<dbReference type="InterPro" id="IPR027430">
    <property type="entry name" value="Retinal_BS"/>
</dbReference>
<keyword evidence="11 13" id="KW-0675">Receptor</keyword>
<evidence type="ECO:0000313" key="17">
    <source>
        <dbReference type="Proteomes" id="UP000694546"/>
    </source>
</evidence>
<comment type="subcellular location">
    <subcellularLocation>
        <location evidence="1 13">Membrane</location>
        <topology evidence="1 13">Multi-pass membrane protein</topology>
    </subcellularLocation>
</comment>
<dbReference type="GO" id="GO:0009881">
    <property type="term" value="F:photoreceptor activity"/>
    <property type="evidence" value="ECO:0007669"/>
    <property type="project" value="UniProtKB-KW"/>
</dbReference>
<feature type="transmembrane region" description="Helical" evidence="13">
    <location>
        <begin position="37"/>
        <end position="62"/>
    </location>
</feature>
<keyword evidence="12 13" id="KW-0807">Transducer</keyword>
<dbReference type="Proteomes" id="UP000694546">
    <property type="component" value="Chromosome 23"/>
</dbReference>
<evidence type="ECO:0000256" key="8">
    <source>
        <dbReference type="ARBA" id="ARBA00023040"/>
    </source>
</evidence>
<dbReference type="InterPro" id="IPR017452">
    <property type="entry name" value="GPCR_Rhodpsn_7TM"/>
</dbReference>
<dbReference type="GO" id="GO:0004930">
    <property type="term" value="F:G protein-coupled receptor activity"/>
    <property type="evidence" value="ECO:0007669"/>
    <property type="project" value="UniProtKB-KW"/>
</dbReference>
<reference evidence="16" key="1">
    <citation type="submission" date="2025-08" db="UniProtKB">
        <authorList>
            <consortium name="Ensembl"/>
        </authorList>
    </citation>
    <scope>IDENTIFICATION</scope>
</reference>
<feature type="region of interest" description="Disordered" evidence="14">
    <location>
        <begin position="322"/>
        <end position="373"/>
    </location>
</feature>
<feature type="domain" description="G-protein coupled receptors family 1 profile" evidence="15">
    <location>
        <begin position="53"/>
        <end position="301"/>
    </location>
</feature>
<dbReference type="PROSITE" id="PS50262">
    <property type="entry name" value="G_PROTEIN_RECEP_F1_2"/>
    <property type="match status" value="1"/>
</dbReference>
<sequence length="398" mass="42962">MIVSNASFGCPSCPALGDGDVGGGGGGTGSLTRTGQLVVAVCLGVIGTLGFLNNFIVITLFCRYRTLRSPINCMLVSISVSDLLVSVLGTPFSFAASAQGRWLIGRSGCVWYGFVNACLGIVSLITLAVLSYERLCTILGTAAADSRSYSPALLGICFSWLYAVAWTVPPLLGWSSYGPEGPGVSCSVDWRTQTANNVSYILCLFLFCLVLPFAVILYCYGRLLLAVRQVSRVSTPLSRRREQRVLLMVVTMVSCYLLCWLPYGVVALLSTFGPRDAVGPVVSVVPSLLAKSSTVVNPIIYIFMNKQFYRFFRAFLSCSVPQRGSSYKTSRSMHTGRRGNNKTRQFSGPPQSLAPPTHPSDQDTSERANHVPAFKVASQGSTGTVARPKVNLVAYYRE</sequence>
<keyword evidence="6 13" id="KW-1133">Transmembrane helix</keyword>
<dbReference type="AlphaFoldDB" id="A0A8C5BQF9"/>
<dbReference type="PROSITE" id="PS00238">
    <property type="entry name" value="OPSIN"/>
    <property type="match status" value="1"/>
</dbReference>
<evidence type="ECO:0000256" key="7">
    <source>
        <dbReference type="ARBA" id="ARBA00022991"/>
    </source>
</evidence>
<proteinExistence type="inferred from homology"/>
<dbReference type="InterPro" id="IPR000276">
    <property type="entry name" value="GPCR_Rhodpsn"/>
</dbReference>
<evidence type="ECO:0000256" key="5">
    <source>
        <dbReference type="ARBA" id="ARBA00022925"/>
    </source>
</evidence>
<evidence type="ECO:0000256" key="2">
    <source>
        <dbReference type="ARBA" id="ARBA00022543"/>
    </source>
</evidence>
<name>A0A8C5BQF9_GADMO</name>
<keyword evidence="4 13" id="KW-0812">Transmembrane</keyword>
<keyword evidence="17" id="KW-1185">Reference proteome</keyword>
<evidence type="ECO:0000256" key="13">
    <source>
        <dbReference type="RuleBase" id="RU004951"/>
    </source>
</evidence>
<feature type="transmembrane region" description="Helical" evidence="13">
    <location>
        <begin position="245"/>
        <end position="269"/>
    </location>
</feature>
<feature type="transmembrane region" description="Helical" evidence="13">
    <location>
        <begin position="198"/>
        <end position="225"/>
    </location>
</feature>